<proteinExistence type="predicted"/>
<evidence type="ECO:0000313" key="2">
    <source>
        <dbReference type="Proteomes" id="UP000289497"/>
    </source>
</evidence>
<name>A0A449B7Q2_9BACT</name>
<geneLocation type="plasmid" evidence="1 2">
    <name>2</name>
</geneLocation>
<sequence length="99" mass="11378">MLQKPLKYAPLWLVIINLQKIINKLIGFPITTVSLTFKLTSNPVIKITIGVNAVAQGYVKWYFKYFLELFKATNMHKHAPKVIKKEPTNSLMIFLIKSS</sequence>
<dbReference type="KEGG" id="mcou:NCTC10179_00799"/>
<organism evidence="1 2">
    <name type="scientific">Mycoplasmopsis columboralis</name>
    <dbReference type="NCBI Taxonomy" id="171282"/>
    <lineage>
        <taxon>Bacteria</taxon>
        <taxon>Bacillati</taxon>
        <taxon>Mycoplasmatota</taxon>
        <taxon>Mycoplasmoidales</taxon>
        <taxon>Metamycoplasmataceae</taxon>
        <taxon>Mycoplasmopsis</taxon>
    </lineage>
</organism>
<reference evidence="1 2" key="1">
    <citation type="submission" date="2019-01" db="EMBL/GenBank/DDBJ databases">
        <authorList>
            <consortium name="Pathogen Informatics"/>
        </authorList>
    </citation>
    <scope>NUCLEOTIDE SEQUENCE [LARGE SCALE GENOMIC DNA]</scope>
    <source>
        <strain evidence="1 2">NCTC10179</strain>
        <plasmid evidence="2">2</plasmid>
    </source>
</reference>
<evidence type="ECO:0000313" key="1">
    <source>
        <dbReference type="EMBL" id="VEU76599.1"/>
    </source>
</evidence>
<dbReference type="EMBL" id="LR215040">
    <property type="protein sequence ID" value="VEU76599.1"/>
    <property type="molecule type" value="Genomic_DNA"/>
</dbReference>
<accession>A0A449B7Q2</accession>
<dbReference type="Proteomes" id="UP000289497">
    <property type="component" value="Plasmid 2"/>
</dbReference>
<keyword evidence="2" id="KW-1185">Reference proteome</keyword>
<gene>
    <name evidence="1" type="ORF">NCTC10179_00799</name>
</gene>
<protein>
    <submittedName>
        <fullName evidence="1">Uncharacterized protein</fullName>
    </submittedName>
</protein>
<keyword evidence="1" id="KW-0614">Plasmid</keyword>
<dbReference type="AlphaFoldDB" id="A0A449B7Q2"/>